<feature type="domain" description="Response regulatory" evidence="2">
    <location>
        <begin position="4"/>
        <end position="118"/>
    </location>
</feature>
<dbReference type="AlphaFoldDB" id="A0A178J7M3"/>
<dbReference type="InterPro" id="IPR011006">
    <property type="entry name" value="CheY-like_superfamily"/>
</dbReference>
<name>A0A178J7M3_9VIBR</name>
<keyword evidence="6" id="KW-1185">Reference proteome</keyword>
<reference evidence="4 5" key="1">
    <citation type="submission" date="2016-03" db="EMBL/GenBank/DDBJ databases">
        <title>Draft genome sequence of the Vibrio tubiashii subs. europaeus.</title>
        <authorList>
            <person name="Spinard E."/>
            <person name="Dubert J."/>
            <person name="Nelson D.R."/>
            <person name="Barja J.L."/>
        </authorList>
    </citation>
    <scope>NUCLEOTIDE SEQUENCE [LARGE SCALE GENOMIC DNA]</scope>
    <source>
        <strain evidence="5">PP-638</strain>
        <strain evidence="4">PP2-638</strain>
    </source>
</reference>
<keyword evidence="1" id="KW-0597">Phosphoprotein</keyword>
<evidence type="ECO:0000313" key="4">
    <source>
        <dbReference type="EMBL" id="OAM97891.1"/>
    </source>
</evidence>
<dbReference type="InterPro" id="IPR052020">
    <property type="entry name" value="Cyclic_di-GMP/3'3'-cGAMP_PDE"/>
</dbReference>
<dbReference type="SMART" id="SM00448">
    <property type="entry name" value="REC"/>
    <property type="match status" value="1"/>
</dbReference>
<dbReference type="GO" id="GO:0000160">
    <property type="term" value="P:phosphorelay signal transduction system"/>
    <property type="evidence" value="ECO:0007669"/>
    <property type="project" value="InterPro"/>
</dbReference>
<dbReference type="EMBL" id="JAPFIT010000010">
    <property type="protein sequence ID" value="MDC5739242.1"/>
    <property type="molecule type" value="Genomic_DNA"/>
</dbReference>
<evidence type="ECO:0000259" key="2">
    <source>
        <dbReference type="PROSITE" id="PS50110"/>
    </source>
</evidence>
<dbReference type="PANTHER" id="PTHR45228">
    <property type="entry name" value="CYCLIC DI-GMP PHOSPHODIESTERASE TM_0186-RELATED"/>
    <property type="match status" value="1"/>
</dbReference>
<dbReference type="Proteomes" id="UP001150001">
    <property type="component" value="Unassembled WGS sequence"/>
</dbReference>
<dbReference type="InterPro" id="IPR001789">
    <property type="entry name" value="Sig_transdc_resp-reg_receiver"/>
</dbReference>
<reference evidence="3" key="2">
    <citation type="submission" date="2022-11" db="EMBL/GenBank/DDBJ databases">
        <title>Role of the vibriolysin VemA secreted by the emergent pathogen Vibrio europaeus in the colonization of Manila clam mucus.</title>
        <authorList>
            <person name="Martinez C."/>
            <person name="Rodriguez S."/>
            <person name="Vences A."/>
            <person name="Barja J.L."/>
            <person name="Toranzo A.E."/>
            <person name="Dubert J."/>
        </authorList>
    </citation>
    <scope>NUCLEOTIDE SEQUENCE</scope>
    <source>
        <strain evidence="3">3454</strain>
    </source>
</reference>
<dbReference type="GeneID" id="78078088"/>
<protein>
    <submittedName>
        <fullName evidence="3 4">Response regulator</fullName>
    </submittedName>
</protein>
<dbReference type="Pfam" id="PF13487">
    <property type="entry name" value="HD_5"/>
    <property type="match status" value="1"/>
</dbReference>
<gene>
    <name evidence="4" type="ORF">AZ468_20385</name>
    <name evidence="3" type="ORF">OPW20_04145</name>
</gene>
<dbReference type="CDD" id="cd17569">
    <property type="entry name" value="REC_HupR-like"/>
    <property type="match status" value="1"/>
</dbReference>
<sequence>MNKPVLLVDDEVNILNSFRRTLRSHVDIDLANSGEQALELVSKKQYAVIVSDMQMPVMNGLQLLQAVKEKSPDTVRMMFTGNADQQTAVDAVNLGDVFRFINKPCTPEQLLGFINAAIRQYELIVAEKVLLNKTLKGVINVLSDVVSLVSPEINDRSNKVQFHMQQLSKALNLKPHWSFEPMVQLSQLGFIIFPQSTLENISNGQVVTEEDRQLFDQHPCLSSDLLKQIPRMSGIAKTILYQEKGFNGEGNPIDEVQGTDLPYGSRMLKVVCDYIKLESAGYTIPDAIEQLDSQKQRYDPSILSAFKSTLDFEPPKVFVDVSFLNPNMIIEQEIRTNRDQLIARKGQRVTQTLMNIVHHCLENKAVTGEVWVTMIEPEEHEQTESEEKAQSF</sequence>
<proteinExistence type="predicted"/>
<evidence type="ECO:0000256" key="1">
    <source>
        <dbReference type="PROSITE-ProRule" id="PRU00169"/>
    </source>
</evidence>
<dbReference type="Pfam" id="PF00072">
    <property type="entry name" value="Response_reg"/>
    <property type="match status" value="1"/>
</dbReference>
<dbReference type="SUPFAM" id="SSF52172">
    <property type="entry name" value="CheY-like"/>
    <property type="match status" value="1"/>
</dbReference>
<evidence type="ECO:0000313" key="6">
    <source>
        <dbReference type="Proteomes" id="UP001150001"/>
    </source>
</evidence>
<comment type="caution">
    <text evidence="4">The sequence shown here is derived from an EMBL/GenBank/DDBJ whole genome shotgun (WGS) entry which is preliminary data.</text>
</comment>
<evidence type="ECO:0000313" key="5">
    <source>
        <dbReference type="Proteomes" id="UP000094761"/>
    </source>
</evidence>
<evidence type="ECO:0000313" key="3">
    <source>
        <dbReference type="EMBL" id="MDC5739242.1"/>
    </source>
</evidence>
<dbReference type="Gene3D" id="3.40.50.2300">
    <property type="match status" value="1"/>
</dbReference>
<dbReference type="RefSeq" id="WP_069669057.1">
    <property type="nucleotide sequence ID" value="NZ_JAPFIM010000018.1"/>
</dbReference>
<organism evidence="4 5">
    <name type="scientific">Vibrio europaeus</name>
    <dbReference type="NCBI Taxonomy" id="300876"/>
    <lineage>
        <taxon>Bacteria</taxon>
        <taxon>Pseudomonadati</taxon>
        <taxon>Pseudomonadota</taxon>
        <taxon>Gammaproteobacteria</taxon>
        <taxon>Vibrionales</taxon>
        <taxon>Vibrionaceae</taxon>
        <taxon>Vibrio</taxon>
        <taxon>Vibrio oreintalis group</taxon>
    </lineage>
</organism>
<dbReference type="PROSITE" id="PS50110">
    <property type="entry name" value="RESPONSE_REGULATORY"/>
    <property type="match status" value="1"/>
</dbReference>
<feature type="modified residue" description="4-aspartylphosphate" evidence="1">
    <location>
        <position position="52"/>
    </location>
</feature>
<dbReference type="Proteomes" id="UP000094761">
    <property type="component" value="Unassembled WGS sequence"/>
</dbReference>
<accession>A0A178J7M3</accession>
<dbReference type="OrthoDB" id="9802066at2"/>
<dbReference type="Gene3D" id="1.10.3210.10">
    <property type="entry name" value="Hypothetical protein af1432"/>
    <property type="match status" value="1"/>
</dbReference>
<dbReference type="PANTHER" id="PTHR45228:SF8">
    <property type="entry name" value="TWO-COMPONENT RESPONSE REGULATOR-RELATED"/>
    <property type="match status" value="1"/>
</dbReference>
<dbReference type="EMBL" id="LUAX01000007">
    <property type="protein sequence ID" value="OAM97891.1"/>
    <property type="molecule type" value="Genomic_DNA"/>
</dbReference>